<proteinExistence type="predicted"/>
<gene>
    <name evidence="2" type="ORF">J2S19_002121</name>
</gene>
<dbReference type="EMBL" id="JAUSUD010000008">
    <property type="protein sequence ID" value="MDQ0230864.1"/>
    <property type="molecule type" value="Genomic_DNA"/>
</dbReference>
<feature type="transmembrane region" description="Helical" evidence="1">
    <location>
        <begin position="83"/>
        <end position="102"/>
    </location>
</feature>
<feature type="transmembrane region" description="Helical" evidence="1">
    <location>
        <begin position="302"/>
        <end position="323"/>
    </location>
</feature>
<keyword evidence="3" id="KW-1185">Reference proteome</keyword>
<feature type="transmembrane region" description="Helical" evidence="1">
    <location>
        <begin position="122"/>
        <end position="143"/>
    </location>
</feature>
<protein>
    <recommendedName>
        <fullName evidence="4">ABC transporter permease</fullName>
    </recommendedName>
</protein>
<evidence type="ECO:0008006" key="4">
    <source>
        <dbReference type="Google" id="ProtNLM"/>
    </source>
</evidence>
<keyword evidence="1" id="KW-0812">Transmembrane</keyword>
<reference evidence="2 3" key="1">
    <citation type="submission" date="2023-07" db="EMBL/GenBank/DDBJ databases">
        <title>Genomic Encyclopedia of Type Strains, Phase IV (KMG-IV): sequencing the most valuable type-strain genomes for metagenomic binning, comparative biology and taxonomic classification.</title>
        <authorList>
            <person name="Goeker M."/>
        </authorList>
    </citation>
    <scope>NUCLEOTIDE SEQUENCE [LARGE SCALE GENOMIC DNA]</scope>
    <source>
        <strain evidence="2 3">DSM 29005</strain>
    </source>
</reference>
<name>A0ABT9ZF52_9BACI</name>
<keyword evidence="1" id="KW-0472">Membrane</keyword>
<feature type="transmembrane region" description="Helical" evidence="1">
    <location>
        <begin position="261"/>
        <end position="282"/>
    </location>
</feature>
<evidence type="ECO:0000313" key="2">
    <source>
        <dbReference type="EMBL" id="MDQ0230864.1"/>
    </source>
</evidence>
<organism evidence="2 3">
    <name type="scientific">Metabacillus malikii</name>
    <dbReference type="NCBI Taxonomy" id="1504265"/>
    <lineage>
        <taxon>Bacteria</taxon>
        <taxon>Bacillati</taxon>
        <taxon>Bacillota</taxon>
        <taxon>Bacilli</taxon>
        <taxon>Bacillales</taxon>
        <taxon>Bacillaceae</taxon>
        <taxon>Metabacillus</taxon>
    </lineage>
</organism>
<dbReference type="Pfam" id="PF22564">
    <property type="entry name" value="HAAS"/>
    <property type="match status" value="1"/>
</dbReference>
<keyword evidence="1" id="KW-1133">Transmembrane helix</keyword>
<evidence type="ECO:0000256" key="1">
    <source>
        <dbReference type="SAM" id="Phobius"/>
    </source>
</evidence>
<sequence length="335" mass="38461">MNIMNLYIQEVVRRLPEKGREDIALELKSTIEDMLPDEYSEQDVKAVLATLGNPRDLANNYLDRPKFLIGPNYYDVYMNLLKMIIPIAAIISMSSVITNHVISYNGEEALLNLIFEIVGLGIWQGISVSIQVFFWLTITFAIIERVDPNVKYATMTGKEWTPDDLKLMPYVEAENRIPVSEIFLGLLWTAIWGSVYFTASQLIGIYQSSGDKLEFITPTFNQEILLSYWPFVALLIGMEIVISTWKYCIRHWTMKLATFNSLYHLLATVIFIVIVSNPNLITPTFIEYFTNMFSADNGWENWIRPLSIFTFIVFAGVDALSGYRKAKKVKKLKLD</sequence>
<comment type="caution">
    <text evidence="2">The sequence shown here is derived from an EMBL/GenBank/DDBJ whole genome shotgun (WGS) entry which is preliminary data.</text>
</comment>
<evidence type="ECO:0000313" key="3">
    <source>
        <dbReference type="Proteomes" id="UP001234495"/>
    </source>
</evidence>
<feature type="transmembrane region" description="Helical" evidence="1">
    <location>
        <begin position="226"/>
        <end position="249"/>
    </location>
</feature>
<accession>A0ABT9ZF52</accession>
<feature type="transmembrane region" description="Helical" evidence="1">
    <location>
        <begin position="182"/>
        <end position="206"/>
    </location>
</feature>
<dbReference type="Proteomes" id="UP001234495">
    <property type="component" value="Unassembled WGS sequence"/>
</dbReference>